<name>A0A0A8K4M0_9HYPH</name>
<keyword evidence="2" id="KW-1185">Reference proteome</keyword>
<dbReference type="EMBL" id="AP014648">
    <property type="protein sequence ID" value="BAQ16939.1"/>
    <property type="molecule type" value="Genomic_DNA"/>
</dbReference>
<reference evidence="1 2" key="1">
    <citation type="submission" date="2014-09" db="EMBL/GenBank/DDBJ databases">
        <title>Genome sequencing of Methyloceanibacter caenitepidi Gela4.</title>
        <authorList>
            <person name="Takeuchi M."/>
            <person name="Susumu S."/>
            <person name="Kamagata Y."/>
            <person name="Oshima K."/>
            <person name="Hattori M."/>
            <person name="Iwasaki W."/>
        </authorList>
    </citation>
    <scope>NUCLEOTIDE SEQUENCE [LARGE SCALE GENOMIC DNA]</scope>
    <source>
        <strain evidence="1 2">Gela4</strain>
    </source>
</reference>
<proteinExistence type="predicted"/>
<dbReference type="AlphaFoldDB" id="A0A0A8K4M0"/>
<evidence type="ECO:0000313" key="2">
    <source>
        <dbReference type="Proteomes" id="UP000031643"/>
    </source>
</evidence>
<accession>A0A0A8K4M0</accession>
<sequence length="62" mass="6602">MRPNGAVIRDAKDQENVKAMALMWPPLVGNCYEMTDGTLVASITADGRAALNQARATRGGLL</sequence>
<protein>
    <submittedName>
        <fullName evidence="1">Uncharacterized protein</fullName>
    </submittedName>
</protein>
<dbReference type="HOGENOM" id="CLU_2899036_0_0_5"/>
<evidence type="ECO:0000313" key="1">
    <source>
        <dbReference type="EMBL" id="BAQ16939.1"/>
    </source>
</evidence>
<dbReference type="KEGG" id="mcg:GL4_1483"/>
<gene>
    <name evidence="1" type="ORF">GL4_1483</name>
</gene>
<dbReference type="STRING" id="1384459.GL4_1483"/>
<dbReference type="Proteomes" id="UP000031643">
    <property type="component" value="Chromosome"/>
</dbReference>
<organism evidence="1 2">
    <name type="scientific">Methyloceanibacter caenitepidi</name>
    <dbReference type="NCBI Taxonomy" id="1384459"/>
    <lineage>
        <taxon>Bacteria</taxon>
        <taxon>Pseudomonadati</taxon>
        <taxon>Pseudomonadota</taxon>
        <taxon>Alphaproteobacteria</taxon>
        <taxon>Hyphomicrobiales</taxon>
        <taxon>Hyphomicrobiaceae</taxon>
        <taxon>Methyloceanibacter</taxon>
    </lineage>
</organism>